<keyword evidence="2" id="KW-0560">Oxidoreductase</keyword>
<evidence type="ECO:0000256" key="3">
    <source>
        <dbReference type="ARBA" id="ARBA00023027"/>
    </source>
</evidence>
<accession>A0A3S2VRP3</accession>
<dbReference type="Gene3D" id="1.20.1090.10">
    <property type="entry name" value="Dehydroquinate synthase-like - alpha domain"/>
    <property type="match status" value="1"/>
</dbReference>
<feature type="binding site" evidence="10">
    <location>
        <position position="126"/>
    </location>
    <ligand>
        <name>NAD(+)</name>
        <dbReference type="ChEBI" id="CHEBI:57540"/>
    </ligand>
</feature>
<comment type="pathway">
    <text evidence="4">Polyol metabolism; glycerol fermentation; glycerone phosphate from glycerol (oxidative route): step 1/2.</text>
</comment>
<comment type="catalytic activity">
    <reaction evidence="7">
        <text>glycerol + NAD(+) = dihydroxyacetone + NADH + H(+)</text>
        <dbReference type="Rhea" id="RHEA:13769"/>
        <dbReference type="ChEBI" id="CHEBI:15378"/>
        <dbReference type="ChEBI" id="CHEBI:16016"/>
        <dbReference type="ChEBI" id="CHEBI:17754"/>
        <dbReference type="ChEBI" id="CHEBI:57540"/>
        <dbReference type="ChEBI" id="CHEBI:57945"/>
        <dbReference type="EC" id="1.1.1.6"/>
    </reaction>
</comment>
<feature type="domain" description="Alcohol dehydrogenase iron-type/glycerol dehydrogenase GldA" evidence="11">
    <location>
        <begin position="9"/>
        <end position="155"/>
    </location>
</feature>
<evidence type="ECO:0000313" key="12">
    <source>
        <dbReference type="EMBL" id="RVU15613.1"/>
    </source>
</evidence>
<comment type="cofactor">
    <cofactor evidence="8">
        <name>Zn(2+)</name>
        <dbReference type="ChEBI" id="CHEBI:29105"/>
    </cofactor>
    <text evidence="8">Binds 1 zinc ion per subunit.</text>
</comment>
<dbReference type="Pfam" id="PF00465">
    <property type="entry name" value="Fe-ADH"/>
    <property type="match status" value="1"/>
</dbReference>
<dbReference type="GO" id="GO:0046872">
    <property type="term" value="F:metal ion binding"/>
    <property type="evidence" value="ECO:0007669"/>
    <property type="project" value="UniProtKB-KW"/>
</dbReference>
<sequence>MSVRIFGAPPRYHQGPGAVRDLGRIARGLAGSACVVIDAGVHALLAEPVAASLREAGVTARVTSFSGEITHAAIEALAEQVRGDRPGLVVAAGGGKTLDVGKGVAERLGVPVVTVPTIASNDAPTSATYAVYDDAHVMVAVERMARNPDAVVVDTALIARAPARFLRAGIGDAVTKAFEAQGCRAGTGLTPFGTRPLLIGAAIAEAGYRTLRAHAASALAAVERGEVTPDLEATVEACILMSGLGFENGGLSLAHAMTRGLVKARGARDAPHGEQVAYAVVVQLAVERRPEAEIRDLMGFLREVGLPVRLAELGMAGATDEEIDAVAALTMTAPHIPNLPLPVTAADIAAGMRRVEELAGG</sequence>
<dbReference type="CDD" id="cd08170">
    <property type="entry name" value="GlyDH"/>
    <property type="match status" value="1"/>
</dbReference>
<feature type="binding site" evidence="10">
    <location>
        <begin position="95"/>
        <end position="99"/>
    </location>
    <ligand>
        <name>NAD(+)</name>
        <dbReference type="ChEBI" id="CHEBI:57540"/>
    </ligand>
</feature>
<evidence type="ECO:0000313" key="13">
    <source>
        <dbReference type="Proteomes" id="UP000286997"/>
    </source>
</evidence>
<keyword evidence="3 10" id="KW-0520">NAD</keyword>
<dbReference type="RefSeq" id="WP_127732062.1">
    <property type="nucleotide sequence ID" value="NZ_SACP01000020.1"/>
</dbReference>
<dbReference type="EMBL" id="SACP01000020">
    <property type="protein sequence ID" value="RVU15613.1"/>
    <property type="molecule type" value="Genomic_DNA"/>
</dbReference>
<evidence type="ECO:0000256" key="1">
    <source>
        <dbReference type="ARBA" id="ARBA00022723"/>
    </source>
</evidence>
<gene>
    <name evidence="12" type="ORF">EOE48_19050</name>
</gene>
<feature type="binding site" evidence="10">
    <location>
        <begin position="117"/>
        <end position="120"/>
    </location>
    <ligand>
        <name>NAD(+)</name>
        <dbReference type="ChEBI" id="CHEBI:57540"/>
    </ligand>
</feature>
<proteinExistence type="predicted"/>
<dbReference type="PANTHER" id="PTHR43616">
    <property type="entry name" value="GLYCEROL DEHYDROGENASE"/>
    <property type="match status" value="1"/>
</dbReference>
<protein>
    <recommendedName>
        <fullName evidence="6">Glycerol dehydrogenase</fullName>
        <ecNumber evidence="5">1.1.1.6</ecNumber>
    </recommendedName>
</protein>
<reference evidence="12 13" key="1">
    <citation type="submission" date="2019-01" db="EMBL/GenBank/DDBJ databases">
        <authorList>
            <person name="Chen W.-M."/>
        </authorList>
    </citation>
    <scope>NUCLEOTIDE SEQUENCE [LARGE SCALE GENOMIC DNA]</scope>
    <source>
        <strain evidence="12 13">TER-1</strain>
    </source>
</reference>
<dbReference type="InterPro" id="IPR016205">
    <property type="entry name" value="Glycerol_DH"/>
</dbReference>
<dbReference type="EC" id="1.1.1.6" evidence="5"/>
<dbReference type="Proteomes" id="UP000286997">
    <property type="component" value="Unassembled WGS sequence"/>
</dbReference>
<keyword evidence="1 8" id="KW-0479">Metal-binding</keyword>
<feature type="binding site" evidence="8">
    <location>
        <position position="255"/>
    </location>
    <ligand>
        <name>glycerol</name>
        <dbReference type="ChEBI" id="CHEBI:17754"/>
    </ligand>
</feature>
<feature type="binding site" evidence="9">
    <location>
        <position position="122"/>
    </location>
    <ligand>
        <name>glycerol</name>
        <dbReference type="ChEBI" id="CHEBI:17754"/>
    </ligand>
</feature>
<evidence type="ECO:0000256" key="2">
    <source>
        <dbReference type="ARBA" id="ARBA00023002"/>
    </source>
</evidence>
<dbReference type="Gene3D" id="3.40.50.1970">
    <property type="match status" value="1"/>
</dbReference>
<keyword evidence="8" id="KW-0862">Zinc</keyword>
<feature type="binding site" evidence="10">
    <location>
        <position position="38"/>
    </location>
    <ligand>
        <name>NAD(+)</name>
        <dbReference type="ChEBI" id="CHEBI:57540"/>
    </ligand>
</feature>
<organism evidence="12 13">
    <name type="scientific">Methylobacterium oryzihabitans</name>
    <dbReference type="NCBI Taxonomy" id="2499852"/>
    <lineage>
        <taxon>Bacteria</taxon>
        <taxon>Pseudomonadati</taxon>
        <taxon>Pseudomonadota</taxon>
        <taxon>Alphaproteobacteria</taxon>
        <taxon>Hyphomicrobiales</taxon>
        <taxon>Methylobacteriaceae</taxon>
        <taxon>Methylobacterium</taxon>
    </lineage>
</organism>
<dbReference type="PANTHER" id="PTHR43616:SF5">
    <property type="entry name" value="GLYCEROL DEHYDROGENASE 1"/>
    <property type="match status" value="1"/>
</dbReference>
<dbReference type="NCBIfam" id="NF006941">
    <property type="entry name" value="PRK09423.1"/>
    <property type="match status" value="1"/>
</dbReference>
<dbReference type="PIRSF" id="PIRSF000112">
    <property type="entry name" value="Glycerol_dehydrogenase"/>
    <property type="match status" value="1"/>
</dbReference>
<evidence type="ECO:0000256" key="9">
    <source>
        <dbReference type="PIRSR" id="PIRSR000112-2"/>
    </source>
</evidence>
<feature type="binding site" evidence="8">
    <location>
        <position position="172"/>
    </location>
    <ligand>
        <name>glycerol</name>
        <dbReference type="ChEBI" id="CHEBI:17754"/>
    </ligand>
</feature>
<evidence type="ECO:0000256" key="10">
    <source>
        <dbReference type="PIRSR" id="PIRSR000112-3"/>
    </source>
</evidence>
<comment type="caution">
    <text evidence="12">The sequence shown here is derived from an EMBL/GenBank/DDBJ whole genome shotgun (WGS) entry which is preliminary data.</text>
</comment>
<evidence type="ECO:0000256" key="5">
    <source>
        <dbReference type="ARBA" id="ARBA00039147"/>
    </source>
</evidence>
<feature type="binding site" evidence="8">
    <location>
        <position position="272"/>
    </location>
    <ligand>
        <name>glycerol</name>
        <dbReference type="ChEBI" id="CHEBI:17754"/>
    </ligand>
</feature>
<evidence type="ECO:0000256" key="6">
    <source>
        <dbReference type="ARBA" id="ARBA00040132"/>
    </source>
</evidence>
<evidence type="ECO:0000256" key="7">
    <source>
        <dbReference type="ARBA" id="ARBA00049006"/>
    </source>
</evidence>
<evidence type="ECO:0000259" key="11">
    <source>
        <dbReference type="Pfam" id="PF00465"/>
    </source>
</evidence>
<dbReference type="InterPro" id="IPR001670">
    <property type="entry name" value="ADH_Fe/GldA"/>
</dbReference>
<dbReference type="GO" id="GO:0008888">
    <property type="term" value="F:glycerol dehydrogenase (NAD+) activity"/>
    <property type="evidence" value="ECO:0007669"/>
    <property type="project" value="UniProtKB-EC"/>
</dbReference>
<feature type="binding site" evidence="10">
    <location>
        <position position="132"/>
    </location>
    <ligand>
        <name>NAD(+)</name>
        <dbReference type="ChEBI" id="CHEBI:57540"/>
    </ligand>
</feature>
<dbReference type="OrthoDB" id="5198708at2"/>
<dbReference type="SUPFAM" id="SSF56796">
    <property type="entry name" value="Dehydroquinate synthase-like"/>
    <property type="match status" value="1"/>
</dbReference>
<dbReference type="AlphaFoldDB" id="A0A3S2VRP3"/>
<evidence type="ECO:0000256" key="8">
    <source>
        <dbReference type="PIRSR" id="PIRSR000112-1"/>
    </source>
</evidence>
<name>A0A3S2VRP3_9HYPH</name>
<keyword evidence="13" id="KW-1185">Reference proteome</keyword>
<evidence type="ECO:0000256" key="4">
    <source>
        <dbReference type="ARBA" id="ARBA00037918"/>
    </source>
</evidence>